<keyword evidence="1" id="KW-0175">Coiled coil</keyword>
<organism evidence="3">
    <name type="scientific">Rhizopus microsporus var. microsporus</name>
    <dbReference type="NCBI Taxonomy" id="86635"/>
    <lineage>
        <taxon>Eukaryota</taxon>
        <taxon>Fungi</taxon>
        <taxon>Fungi incertae sedis</taxon>
        <taxon>Mucoromycota</taxon>
        <taxon>Mucoromycotina</taxon>
        <taxon>Mucoromycetes</taxon>
        <taxon>Mucorales</taxon>
        <taxon>Mucorineae</taxon>
        <taxon>Rhizopodaceae</taxon>
        <taxon>Rhizopus</taxon>
    </lineage>
</organism>
<accession>A0A1X0QX67</accession>
<evidence type="ECO:0000256" key="2">
    <source>
        <dbReference type="SAM" id="MobiDB-lite"/>
    </source>
</evidence>
<feature type="compositionally biased region" description="Polar residues" evidence="2">
    <location>
        <begin position="239"/>
        <end position="255"/>
    </location>
</feature>
<dbReference type="VEuPathDB" id="FungiDB:BCV72DRAFT_307415"/>
<protein>
    <submittedName>
        <fullName evidence="3">Uncharacterized protein</fullName>
    </submittedName>
</protein>
<feature type="coiled-coil region" evidence="1">
    <location>
        <begin position="34"/>
        <end position="68"/>
    </location>
</feature>
<gene>
    <name evidence="3" type="ORF">BCV72DRAFT_307415</name>
</gene>
<evidence type="ECO:0000256" key="1">
    <source>
        <dbReference type="SAM" id="Coils"/>
    </source>
</evidence>
<dbReference type="OrthoDB" id="2264760at2759"/>
<feature type="region of interest" description="Disordered" evidence="2">
    <location>
        <begin position="235"/>
        <end position="324"/>
    </location>
</feature>
<proteinExistence type="predicted"/>
<sequence>MQPSRSSSEPTLNTLAEMIQKLQDSCIYGFIDTRRDFTSEIKDLKDKINFLTQENAALKAELTELRKVIGTTSTTTPAAQNTTTTATTTTTIATTKTGLFADNLFPERNIPIPKVSDTRSDRKERSIQFNWKHYRWLINQVRGPDVEEIDDRTFEVCRMNVSSKIVKAAVDSTKRAFNLDDDLSWGSIPGDAQISAIEKLEDMAAPFIPLRACAGYWGANILLSYYWTTRRRTEKKKANISNQENTITSNTSSQSDELHPVVSDPSPSVNAEENETTDLDADRLHTASSTPKRTLGKKVSSKRSSKSSSKRRRVAESEGNEEER</sequence>
<dbReference type="Proteomes" id="UP000242414">
    <property type="component" value="Unassembled WGS sequence"/>
</dbReference>
<feature type="compositionally biased region" description="Basic residues" evidence="2">
    <location>
        <begin position="294"/>
        <end position="313"/>
    </location>
</feature>
<dbReference type="EMBL" id="KV921974">
    <property type="protein sequence ID" value="ORE04342.1"/>
    <property type="molecule type" value="Genomic_DNA"/>
</dbReference>
<reference evidence="3" key="1">
    <citation type="journal article" date="2016" name="Proc. Natl. Acad. Sci. U.S.A.">
        <title>Lipid metabolic changes in an early divergent fungus govern the establishment of a mutualistic symbiosis with endobacteria.</title>
        <authorList>
            <person name="Lastovetsky O.A."/>
            <person name="Gaspar M.L."/>
            <person name="Mondo S.J."/>
            <person name="LaButti K.M."/>
            <person name="Sandor L."/>
            <person name="Grigoriev I.V."/>
            <person name="Henry S.A."/>
            <person name="Pawlowska T.E."/>
        </authorList>
    </citation>
    <scope>NUCLEOTIDE SEQUENCE [LARGE SCALE GENOMIC DNA]</scope>
    <source>
        <strain evidence="3">ATCC 52814</strain>
    </source>
</reference>
<dbReference type="AlphaFoldDB" id="A0A1X0QX67"/>
<name>A0A1X0QX67_RHIZD</name>
<evidence type="ECO:0000313" key="3">
    <source>
        <dbReference type="EMBL" id="ORE04342.1"/>
    </source>
</evidence>